<sequence>MADVQAYKPMYKVRPYFVIKKVRLPDCMYLLKPLHKLPSLRGEEEKLDTERALDSLEYRQESIMSRIKDLQENIKATGEKLGLSPDELQRSVESHMPSNTPLDVVIKCSPTDPPYSLLALCRHIKKPMALKSFAHSTGLSSPSPALLSLFNMSNTDKDPVALKITIIWKEEPQPVMVVSPGQQIPVEGLANISRYLSRQFCPNLYESLPPLTASQIDSWLDSLSTYVHGNAKEKASVLRSLNATLGTSSYLVGDVPTLCDIVLCPVIRAGSKLGNNVKAWVKRCDATLKIDECIPEGLV</sequence>
<reference evidence="8" key="1">
    <citation type="journal article" date="2010" name="Nature">
        <title>The Amphimedon queenslandica genome and the evolution of animal complexity.</title>
        <authorList>
            <person name="Srivastava M."/>
            <person name="Simakov O."/>
            <person name="Chapman J."/>
            <person name="Fahey B."/>
            <person name="Gauthier M.E."/>
            <person name="Mitros T."/>
            <person name="Richards G.S."/>
            <person name="Conaco C."/>
            <person name="Dacre M."/>
            <person name="Hellsten U."/>
            <person name="Larroux C."/>
            <person name="Putnam N.H."/>
            <person name="Stanke M."/>
            <person name="Adamska M."/>
            <person name="Darling A."/>
            <person name="Degnan S.M."/>
            <person name="Oakley T.H."/>
            <person name="Plachetzki D.C."/>
            <person name="Zhai Y."/>
            <person name="Adamski M."/>
            <person name="Calcino A."/>
            <person name="Cummins S.F."/>
            <person name="Goodstein D.M."/>
            <person name="Harris C."/>
            <person name="Jackson D.J."/>
            <person name="Leys S.P."/>
            <person name="Shu S."/>
            <person name="Woodcroft B.J."/>
            <person name="Vervoort M."/>
            <person name="Kosik K.S."/>
            <person name="Manning G."/>
            <person name="Degnan B.M."/>
            <person name="Rokhsar D.S."/>
        </authorList>
    </citation>
    <scope>NUCLEOTIDE SEQUENCE [LARGE SCALE GENOMIC DNA]</scope>
</reference>
<evidence type="ECO:0000256" key="2">
    <source>
        <dbReference type="ARBA" id="ARBA00004514"/>
    </source>
</evidence>
<dbReference type="PANTHER" id="PTHR13438">
    <property type="entry name" value="AMINOACYL TRNA SYNTHASE COMPLEX-INTERACTING MULTIFUNCTIONAL PROTEIN"/>
    <property type="match status" value="1"/>
</dbReference>
<dbReference type="EnsemblMetazoa" id="XM_003382753.3">
    <property type="protein sequence ID" value="XP_003382801.2"/>
    <property type="gene ID" value="LOC100638030"/>
</dbReference>
<keyword evidence="3" id="KW-0963">Cytoplasm</keyword>
<dbReference type="OrthoDB" id="2309723at2759"/>
<dbReference type="STRING" id="400682.A0A1X7VUL1"/>
<protein>
    <recommendedName>
        <fullName evidence="6">AIMP2 thioredoxin-like domain-containing protein</fullName>
    </recommendedName>
</protein>
<evidence type="ECO:0000256" key="4">
    <source>
        <dbReference type="ARBA" id="ARBA00022917"/>
    </source>
</evidence>
<dbReference type="EnsemblMetazoa" id="Aqu2.1.43555_001">
    <property type="protein sequence ID" value="Aqu2.1.43555_001"/>
    <property type="gene ID" value="Aqu2.1.43555"/>
</dbReference>
<evidence type="ECO:0000256" key="1">
    <source>
        <dbReference type="ARBA" id="ARBA00004123"/>
    </source>
</evidence>
<keyword evidence="5" id="KW-0539">Nucleus</keyword>
<dbReference type="InParanoid" id="A0A1X7VUL1"/>
<dbReference type="SUPFAM" id="SSF47616">
    <property type="entry name" value="GST C-terminal domain-like"/>
    <property type="match status" value="1"/>
</dbReference>
<dbReference type="AlphaFoldDB" id="A0A1X7VUL1"/>
<dbReference type="Gene3D" id="1.20.1050.130">
    <property type="match status" value="1"/>
</dbReference>
<proteinExistence type="predicted"/>
<dbReference type="eggNOG" id="ENOG502QUNJ">
    <property type="taxonomic scope" value="Eukaryota"/>
</dbReference>
<dbReference type="InterPro" id="IPR042360">
    <property type="entry name" value="AIMP2"/>
</dbReference>
<evidence type="ECO:0000259" key="6">
    <source>
        <dbReference type="Pfam" id="PF18569"/>
    </source>
</evidence>
<evidence type="ECO:0000256" key="3">
    <source>
        <dbReference type="ARBA" id="ARBA00022490"/>
    </source>
</evidence>
<keyword evidence="4" id="KW-0648">Protein biosynthesis</keyword>
<accession>A0A1X7VUL1</accession>
<dbReference type="GO" id="GO:0006412">
    <property type="term" value="P:translation"/>
    <property type="evidence" value="ECO:0007669"/>
    <property type="project" value="UniProtKB-KW"/>
</dbReference>
<keyword evidence="8" id="KW-1185">Reference proteome</keyword>
<dbReference type="GO" id="GO:0017101">
    <property type="term" value="C:aminoacyl-tRNA synthetase multienzyme complex"/>
    <property type="evidence" value="ECO:0007669"/>
    <property type="project" value="InterPro"/>
</dbReference>
<reference evidence="7" key="2">
    <citation type="submission" date="2017-05" db="UniProtKB">
        <authorList>
            <consortium name="EnsemblMetazoa"/>
        </authorList>
    </citation>
    <scope>IDENTIFICATION</scope>
</reference>
<feature type="domain" description="AIMP2 thioredoxin-like" evidence="6">
    <location>
        <begin position="101"/>
        <end position="187"/>
    </location>
</feature>
<dbReference type="GO" id="GO:0005634">
    <property type="term" value="C:nucleus"/>
    <property type="evidence" value="ECO:0007669"/>
    <property type="project" value="UniProtKB-SubCell"/>
</dbReference>
<dbReference type="PANTHER" id="PTHR13438:SF2">
    <property type="entry name" value="AMINOACYL TRNA SYNTHASE COMPLEX-INTERACTING MULTIFUNCTIONAL PROTEIN 2"/>
    <property type="match status" value="1"/>
</dbReference>
<dbReference type="GO" id="GO:0005829">
    <property type="term" value="C:cytosol"/>
    <property type="evidence" value="ECO:0007669"/>
    <property type="project" value="UniProtKB-SubCell"/>
</dbReference>
<evidence type="ECO:0000313" key="8">
    <source>
        <dbReference type="Proteomes" id="UP000007879"/>
    </source>
</evidence>
<dbReference type="InterPro" id="IPR041503">
    <property type="entry name" value="AIMP2_thioredoxin"/>
</dbReference>
<gene>
    <name evidence="7" type="primary">100638030</name>
</gene>
<dbReference type="Pfam" id="PF18569">
    <property type="entry name" value="Thioredoxin_16"/>
    <property type="match status" value="1"/>
</dbReference>
<dbReference type="KEGG" id="aqu:100638030"/>
<organism evidence="7">
    <name type="scientific">Amphimedon queenslandica</name>
    <name type="common">Sponge</name>
    <dbReference type="NCBI Taxonomy" id="400682"/>
    <lineage>
        <taxon>Eukaryota</taxon>
        <taxon>Metazoa</taxon>
        <taxon>Porifera</taxon>
        <taxon>Demospongiae</taxon>
        <taxon>Heteroscleromorpha</taxon>
        <taxon>Haplosclerida</taxon>
        <taxon>Niphatidae</taxon>
        <taxon>Amphimedon</taxon>
    </lineage>
</organism>
<dbReference type="InterPro" id="IPR036282">
    <property type="entry name" value="Glutathione-S-Trfase_C_sf"/>
</dbReference>
<name>A0A1X7VUL1_AMPQE</name>
<comment type="subcellular location">
    <subcellularLocation>
        <location evidence="2">Cytoplasm</location>
        <location evidence="2">Cytosol</location>
    </subcellularLocation>
    <subcellularLocation>
        <location evidence="1">Nucleus</location>
    </subcellularLocation>
</comment>
<dbReference type="Proteomes" id="UP000007879">
    <property type="component" value="Unassembled WGS sequence"/>
</dbReference>
<evidence type="ECO:0000313" key="7">
    <source>
        <dbReference type="EnsemblMetazoa" id="Aqu2.1.43555_001"/>
    </source>
</evidence>
<evidence type="ECO:0000256" key="5">
    <source>
        <dbReference type="ARBA" id="ARBA00023242"/>
    </source>
</evidence>
<dbReference type="OMA" id="LCQHYRV"/>